<keyword evidence="2" id="KW-1185">Reference proteome</keyword>
<proteinExistence type="predicted"/>
<comment type="caution">
    <text evidence="1">The sequence shown here is derived from an EMBL/GenBank/DDBJ whole genome shotgun (WGS) entry which is preliminary data.</text>
</comment>
<accession>A0A919RKD3</accession>
<evidence type="ECO:0000313" key="1">
    <source>
        <dbReference type="EMBL" id="GII95213.1"/>
    </source>
</evidence>
<organism evidence="1 2">
    <name type="scientific">Sinosporangium siamense</name>
    <dbReference type="NCBI Taxonomy" id="1367973"/>
    <lineage>
        <taxon>Bacteria</taxon>
        <taxon>Bacillati</taxon>
        <taxon>Actinomycetota</taxon>
        <taxon>Actinomycetes</taxon>
        <taxon>Streptosporangiales</taxon>
        <taxon>Streptosporangiaceae</taxon>
        <taxon>Sinosporangium</taxon>
    </lineage>
</organism>
<dbReference type="RefSeq" id="WP_204030295.1">
    <property type="nucleotide sequence ID" value="NZ_BOOW01000034.1"/>
</dbReference>
<protein>
    <submittedName>
        <fullName evidence="1">Uncharacterized protein</fullName>
    </submittedName>
</protein>
<dbReference type="Proteomes" id="UP000606172">
    <property type="component" value="Unassembled WGS sequence"/>
</dbReference>
<dbReference type="AlphaFoldDB" id="A0A919RKD3"/>
<gene>
    <name evidence="1" type="ORF">Ssi02_54440</name>
</gene>
<sequence length="102" mass="11010">MAVTCADFRHDTADAALLTDRWTATCAARCDTQAGVWRETRLTPVPYDMRKAPRLTEKGPPGCFLGDYTGLAATCRNLVAVHAQPHGSDPAVVIGTVVRTRP</sequence>
<dbReference type="EMBL" id="BOOW01000034">
    <property type="protein sequence ID" value="GII95213.1"/>
    <property type="molecule type" value="Genomic_DNA"/>
</dbReference>
<reference evidence="1" key="1">
    <citation type="submission" date="2021-01" db="EMBL/GenBank/DDBJ databases">
        <title>Whole genome shotgun sequence of Sinosporangium siamense NBRC 109515.</title>
        <authorList>
            <person name="Komaki H."/>
            <person name="Tamura T."/>
        </authorList>
    </citation>
    <scope>NUCLEOTIDE SEQUENCE</scope>
    <source>
        <strain evidence="1">NBRC 109515</strain>
    </source>
</reference>
<evidence type="ECO:0000313" key="2">
    <source>
        <dbReference type="Proteomes" id="UP000606172"/>
    </source>
</evidence>
<name>A0A919RKD3_9ACTN</name>